<name>A0A9D4NBX7_DREPO</name>
<evidence type="ECO:0000313" key="1">
    <source>
        <dbReference type="EMBL" id="KAH3891668.1"/>
    </source>
</evidence>
<proteinExistence type="predicted"/>
<accession>A0A9D4NBX7</accession>
<gene>
    <name evidence="1" type="ORF">DPMN_015773</name>
</gene>
<keyword evidence="2" id="KW-1185">Reference proteome</keyword>
<comment type="caution">
    <text evidence="1">The sequence shown here is derived from an EMBL/GenBank/DDBJ whole genome shotgun (WGS) entry which is preliminary data.</text>
</comment>
<dbReference type="AlphaFoldDB" id="A0A9D4NBX7"/>
<dbReference type="Proteomes" id="UP000828390">
    <property type="component" value="Unassembled WGS sequence"/>
</dbReference>
<evidence type="ECO:0000313" key="2">
    <source>
        <dbReference type="Proteomes" id="UP000828390"/>
    </source>
</evidence>
<reference evidence="1" key="2">
    <citation type="submission" date="2020-11" db="EMBL/GenBank/DDBJ databases">
        <authorList>
            <person name="McCartney M.A."/>
            <person name="Auch B."/>
            <person name="Kono T."/>
            <person name="Mallez S."/>
            <person name="Becker A."/>
            <person name="Gohl D.M."/>
            <person name="Silverstein K.A.T."/>
            <person name="Koren S."/>
            <person name="Bechman K.B."/>
            <person name="Herman A."/>
            <person name="Abrahante J.E."/>
            <person name="Garbe J."/>
        </authorList>
    </citation>
    <scope>NUCLEOTIDE SEQUENCE</scope>
    <source>
        <strain evidence="1">Duluth1</strain>
        <tissue evidence="1">Whole animal</tissue>
    </source>
</reference>
<sequence>MWSLLSGMSGTQLNAQAYTFVTDACNLHVASMLREFESVVTLLWQPVDQRAPRIELDREIYELQRVKTIGQTYLQERDTFSQSADIVRARVENILRKMEVIRNAFSCTLQAYRRRQ</sequence>
<protein>
    <submittedName>
        <fullName evidence="1">Uncharacterized protein</fullName>
    </submittedName>
</protein>
<reference evidence="1" key="1">
    <citation type="journal article" date="2019" name="bioRxiv">
        <title>The Genome of the Zebra Mussel, Dreissena polymorpha: A Resource for Invasive Species Research.</title>
        <authorList>
            <person name="McCartney M.A."/>
            <person name="Auch B."/>
            <person name="Kono T."/>
            <person name="Mallez S."/>
            <person name="Zhang Y."/>
            <person name="Obille A."/>
            <person name="Becker A."/>
            <person name="Abrahante J.E."/>
            <person name="Garbe J."/>
            <person name="Badalamenti J.P."/>
            <person name="Herman A."/>
            <person name="Mangelson H."/>
            <person name="Liachko I."/>
            <person name="Sullivan S."/>
            <person name="Sone E.D."/>
            <person name="Koren S."/>
            <person name="Silverstein K.A.T."/>
            <person name="Beckman K.B."/>
            <person name="Gohl D.M."/>
        </authorList>
    </citation>
    <scope>NUCLEOTIDE SEQUENCE</scope>
    <source>
        <strain evidence="1">Duluth1</strain>
        <tissue evidence="1">Whole animal</tissue>
    </source>
</reference>
<dbReference type="EMBL" id="JAIWYP010000001">
    <property type="protein sequence ID" value="KAH3891668.1"/>
    <property type="molecule type" value="Genomic_DNA"/>
</dbReference>
<organism evidence="1 2">
    <name type="scientific">Dreissena polymorpha</name>
    <name type="common">Zebra mussel</name>
    <name type="synonym">Mytilus polymorpha</name>
    <dbReference type="NCBI Taxonomy" id="45954"/>
    <lineage>
        <taxon>Eukaryota</taxon>
        <taxon>Metazoa</taxon>
        <taxon>Spiralia</taxon>
        <taxon>Lophotrochozoa</taxon>
        <taxon>Mollusca</taxon>
        <taxon>Bivalvia</taxon>
        <taxon>Autobranchia</taxon>
        <taxon>Heteroconchia</taxon>
        <taxon>Euheterodonta</taxon>
        <taxon>Imparidentia</taxon>
        <taxon>Neoheterodontei</taxon>
        <taxon>Myida</taxon>
        <taxon>Dreissenoidea</taxon>
        <taxon>Dreissenidae</taxon>
        <taxon>Dreissena</taxon>
    </lineage>
</organism>